<keyword evidence="1" id="KW-0614">Plasmid</keyword>
<dbReference type="Proteomes" id="UP000501338">
    <property type="component" value="Plasmid pZF1-cfr"/>
</dbReference>
<reference evidence="1 2" key="1">
    <citation type="submission" date="2020-01" db="EMBL/GenBank/DDBJ databases">
        <title>The genomic epidemiology of tigecycline resistance gene tet(X) variants in a swine farm in China.</title>
        <authorList>
            <person name="Peng K."/>
            <person name="Li R."/>
        </authorList>
    </citation>
    <scope>NUCLEOTIDE SEQUENCE [LARGE SCALE GENOMIC DNA]</scope>
    <source>
        <strain evidence="1 2">ZF1</strain>
        <plasmid evidence="2">pzf1-cfr</plasmid>
    </source>
</reference>
<name>A0ABX6JSY5_9GAMM</name>
<gene>
    <name evidence="1" type="ORF">GTH23_19920</name>
</gene>
<dbReference type="EMBL" id="CP047341">
    <property type="protein sequence ID" value="QIF92313.1"/>
    <property type="molecule type" value="Genomic_DNA"/>
</dbReference>
<geneLocation type="plasmid" evidence="2">
    <name>pzf1-cfr</name>
</geneLocation>
<keyword evidence="2" id="KW-1185">Reference proteome</keyword>
<dbReference type="RefSeq" id="WP_050878404.1">
    <property type="nucleotide sequence ID" value="NZ_CP045009.1"/>
</dbReference>
<accession>A0ABX6JSY5</accession>
<protein>
    <recommendedName>
        <fullName evidence="3">Phage protein</fullName>
    </recommendedName>
</protein>
<organism evidence="1 2">
    <name type="scientific">Proteus terrae subsp. cibarius</name>
    <dbReference type="NCBI Taxonomy" id="626774"/>
    <lineage>
        <taxon>Bacteria</taxon>
        <taxon>Pseudomonadati</taxon>
        <taxon>Pseudomonadota</taxon>
        <taxon>Gammaproteobacteria</taxon>
        <taxon>Enterobacterales</taxon>
        <taxon>Morganellaceae</taxon>
        <taxon>Proteus</taxon>
    </lineage>
</organism>
<evidence type="ECO:0008006" key="3">
    <source>
        <dbReference type="Google" id="ProtNLM"/>
    </source>
</evidence>
<evidence type="ECO:0000313" key="2">
    <source>
        <dbReference type="Proteomes" id="UP000501338"/>
    </source>
</evidence>
<evidence type="ECO:0000313" key="1">
    <source>
        <dbReference type="EMBL" id="QIF92313.1"/>
    </source>
</evidence>
<proteinExistence type="predicted"/>
<sequence length="94" mass="11426">MNKPYEIVFRKVKGNTFSDCFTVFYNGEKYKLVFQKFKREQVSKADKLKGIKPKREKLLETEHYFTTLENIEFSLLPCKELTQLFCEEFKLIWR</sequence>